<accession>A0A7I8V8H6</accession>
<gene>
    <name evidence="3" type="ORF">DGYR_LOCUS270</name>
</gene>
<comment type="similarity">
    <text evidence="2">Belongs to the short-chain dehydrogenases/reductases (SDR) family.</text>
</comment>
<comment type="caution">
    <text evidence="3">The sequence shown here is derived from an EMBL/GenBank/DDBJ whole genome shotgun (WGS) entry which is preliminary data.</text>
</comment>
<dbReference type="Gene3D" id="3.40.50.720">
    <property type="entry name" value="NAD(P)-binding Rossmann-like Domain"/>
    <property type="match status" value="1"/>
</dbReference>
<evidence type="ECO:0000313" key="4">
    <source>
        <dbReference type="Proteomes" id="UP000549394"/>
    </source>
</evidence>
<dbReference type="OrthoDB" id="191139at2759"/>
<sequence length="331" mass="37759">MACILWKSLTVSEFRRAGTAENRNSILAVFDSSMKLTGKTIIVTGGSSGIGKECVREFVKRGARVIIASRDLEKSKRAEEEIKNDLKISQTTHMGDIVIKKLDLSSLDSVKNFAYQFNEEETRLDILVNNAGIYKPDCWRSHTRDNLEIVTVTNYLGHFLLTNLLLDKLKLSAPSRVVNLSSLAHYSINSMDYDDFNLNQSCFMPSDFYLYARSKAAMVMFSTEFDRRYREYGITSYSCNPGIADTELGRNINPLTDFCLYCLSNCAYFKQKLKTPQQAAQTPIFCSLEQGLETKSGYYFSECENRIASRYCRREDNMKRLWEVSKEALGI</sequence>
<proteinExistence type="inferred from homology"/>
<dbReference type="InterPro" id="IPR002347">
    <property type="entry name" value="SDR_fam"/>
</dbReference>
<protein>
    <submittedName>
        <fullName evidence="3">DgyrCDS277</fullName>
    </submittedName>
</protein>
<name>A0A7I8V8H6_9ANNE</name>
<reference evidence="3 4" key="1">
    <citation type="submission" date="2020-08" db="EMBL/GenBank/DDBJ databases">
        <authorList>
            <person name="Hejnol A."/>
        </authorList>
    </citation>
    <scope>NUCLEOTIDE SEQUENCE [LARGE SCALE GENOMIC DNA]</scope>
</reference>
<organism evidence="3 4">
    <name type="scientific">Dimorphilus gyrociliatus</name>
    <dbReference type="NCBI Taxonomy" id="2664684"/>
    <lineage>
        <taxon>Eukaryota</taxon>
        <taxon>Metazoa</taxon>
        <taxon>Spiralia</taxon>
        <taxon>Lophotrochozoa</taxon>
        <taxon>Annelida</taxon>
        <taxon>Polychaeta</taxon>
        <taxon>Polychaeta incertae sedis</taxon>
        <taxon>Dinophilidae</taxon>
        <taxon>Dimorphilus</taxon>
    </lineage>
</organism>
<dbReference type="PRINTS" id="PR00081">
    <property type="entry name" value="GDHRDH"/>
</dbReference>
<evidence type="ECO:0000313" key="3">
    <source>
        <dbReference type="EMBL" id="CAD5110916.1"/>
    </source>
</evidence>
<dbReference type="PANTHER" id="PTHR43157">
    <property type="entry name" value="PHOSPHATIDYLINOSITOL-GLYCAN BIOSYNTHESIS CLASS F PROTEIN-RELATED"/>
    <property type="match status" value="1"/>
</dbReference>
<dbReference type="PRINTS" id="PR00080">
    <property type="entry name" value="SDRFAMILY"/>
</dbReference>
<keyword evidence="1" id="KW-0560">Oxidoreductase</keyword>
<evidence type="ECO:0000256" key="2">
    <source>
        <dbReference type="RuleBase" id="RU000363"/>
    </source>
</evidence>
<dbReference type="Proteomes" id="UP000549394">
    <property type="component" value="Unassembled WGS sequence"/>
</dbReference>
<dbReference type="GO" id="GO:0016491">
    <property type="term" value="F:oxidoreductase activity"/>
    <property type="evidence" value="ECO:0007669"/>
    <property type="project" value="UniProtKB-KW"/>
</dbReference>
<dbReference type="AlphaFoldDB" id="A0A7I8V8H6"/>
<dbReference type="PANTHER" id="PTHR43157:SF31">
    <property type="entry name" value="PHOSPHATIDYLINOSITOL-GLYCAN BIOSYNTHESIS CLASS F PROTEIN"/>
    <property type="match status" value="1"/>
</dbReference>
<dbReference type="SUPFAM" id="SSF51735">
    <property type="entry name" value="NAD(P)-binding Rossmann-fold domains"/>
    <property type="match status" value="1"/>
</dbReference>
<dbReference type="EMBL" id="CAJFCJ010000001">
    <property type="protein sequence ID" value="CAD5110916.1"/>
    <property type="molecule type" value="Genomic_DNA"/>
</dbReference>
<evidence type="ECO:0000256" key="1">
    <source>
        <dbReference type="ARBA" id="ARBA00023002"/>
    </source>
</evidence>
<dbReference type="InterPro" id="IPR036291">
    <property type="entry name" value="NAD(P)-bd_dom_sf"/>
</dbReference>
<keyword evidence="4" id="KW-1185">Reference proteome</keyword>
<dbReference type="Pfam" id="PF00106">
    <property type="entry name" value="adh_short"/>
    <property type="match status" value="1"/>
</dbReference>